<accession>A0ABN8LS74</accession>
<evidence type="ECO:0000259" key="1">
    <source>
        <dbReference type="Pfam" id="PF00752"/>
    </source>
</evidence>
<dbReference type="Proteomes" id="UP001159427">
    <property type="component" value="Unassembled WGS sequence"/>
</dbReference>
<proteinExistence type="predicted"/>
<dbReference type="InterPro" id="IPR006085">
    <property type="entry name" value="XPG_DNA_repair_N"/>
</dbReference>
<sequence>IKPLLPFLKNITEESDLENFQDLVVAVDACFWLHKAISISLSRFGDDRKADSILGGDFLLPLVKEICSSYLDLLK</sequence>
<keyword evidence="3" id="KW-1185">Reference proteome</keyword>
<feature type="domain" description="XPG N-terminal" evidence="1">
    <location>
        <begin position="1"/>
        <end position="52"/>
    </location>
</feature>
<name>A0ABN8LS74_9CNID</name>
<feature type="non-terminal residue" evidence="2">
    <location>
        <position position="1"/>
    </location>
</feature>
<dbReference type="SUPFAM" id="SSF88723">
    <property type="entry name" value="PIN domain-like"/>
    <property type="match status" value="1"/>
</dbReference>
<evidence type="ECO:0000313" key="2">
    <source>
        <dbReference type="EMBL" id="CAH3018878.1"/>
    </source>
</evidence>
<organism evidence="2 3">
    <name type="scientific">Porites evermanni</name>
    <dbReference type="NCBI Taxonomy" id="104178"/>
    <lineage>
        <taxon>Eukaryota</taxon>
        <taxon>Metazoa</taxon>
        <taxon>Cnidaria</taxon>
        <taxon>Anthozoa</taxon>
        <taxon>Hexacorallia</taxon>
        <taxon>Scleractinia</taxon>
        <taxon>Fungiina</taxon>
        <taxon>Poritidae</taxon>
        <taxon>Porites</taxon>
    </lineage>
</organism>
<dbReference type="Gene3D" id="3.40.50.1010">
    <property type="entry name" value="5'-nuclease"/>
    <property type="match status" value="1"/>
</dbReference>
<dbReference type="InterPro" id="IPR029060">
    <property type="entry name" value="PIN-like_dom_sf"/>
</dbReference>
<reference evidence="2 3" key="1">
    <citation type="submission" date="2022-05" db="EMBL/GenBank/DDBJ databases">
        <authorList>
            <consortium name="Genoscope - CEA"/>
            <person name="William W."/>
        </authorList>
    </citation>
    <scope>NUCLEOTIDE SEQUENCE [LARGE SCALE GENOMIC DNA]</scope>
</reference>
<dbReference type="EMBL" id="CALNXI010000099">
    <property type="protein sequence ID" value="CAH3018878.1"/>
    <property type="molecule type" value="Genomic_DNA"/>
</dbReference>
<gene>
    <name evidence="2" type="ORF">PEVE_00045226</name>
</gene>
<dbReference type="Pfam" id="PF00752">
    <property type="entry name" value="XPG_N"/>
    <property type="match status" value="1"/>
</dbReference>
<protein>
    <recommendedName>
        <fullName evidence="1">XPG N-terminal domain-containing protein</fullName>
    </recommendedName>
</protein>
<evidence type="ECO:0000313" key="3">
    <source>
        <dbReference type="Proteomes" id="UP001159427"/>
    </source>
</evidence>
<comment type="caution">
    <text evidence="2">The sequence shown here is derived from an EMBL/GenBank/DDBJ whole genome shotgun (WGS) entry which is preliminary data.</text>
</comment>